<evidence type="ECO:0000256" key="9">
    <source>
        <dbReference type="ARBA" id="ARBA00023315"/>
    </source>
</evidence>
<keyword evidence="7" id="KW-0496">Mitochondrion</keyword>
<evidence type="ECO:0000256" key="6">
    <source>
        <dbReference type="ARBA" id="ARBA00023098"/>
    </source>
</evidence>
<keyword evidence="8" id="KW-0472">Membrane</keyword>
<dbReference type="InterPro" id="IPR000872">
    <property type="entry name" value="Tafazzin"/>
</dbReference>
<dbReference type="AlphaFoldDB" id="A0A6P3ZA48"/>
<dbReference type="GeneID" id="107411864"/>
<organism evidence="14 15">
    <name type="scientific">Ziziphus jujuba</name>
    <name type="common">Chinese jujube</name>
    <name type="synonym">Ziziphus sativa</name>
    <dbReference type="NCBI Taxonomy" id="326968"/>
    <lineage>
        <taxon>Eukaryota</taxon>
        <taxon>Viridiplantae</taxon>
        <taxon>Streptophyta</taxon>
        <taxon>Embryophyta</taxon>
        <taxon>Tracheophyta</taxon>
        <taxon>Spermatophyta</taxon>
        <taxon>Magnoliopsida</taxon>
        <taxon>eudicotyledons</taxon>
        <taxon>Gunneridae</taxon>
        <taxon>Pentapetalae</taxon>
        <taxon>rosids</taxon>
        <taxon>fabids</taxon>
        <taxon>Rosales</taxon>
        <taxon>Rhamnaceae</taxon>
        <taxon>Paliureae</taxon>
        <taxon>Ziziphus</taxon>
    </lineage>
</organism>
<reference evidence="15" key="1">
    <citation type="submission" date="2025-08" db="UniProtKB">
        <authorList>
            <consortium name="RefSeq"/>
        </authorList>
    </citation>
    <scope>IDENTIFICATION</scope>
    <source>
        <tissue evidence="15">Seedling</tissue>
    </source>
</reference>
<evidence type="ECO:0000256" key="4">
    <source>
        <dbReference type="ARBA" id="ARBA00022787"/>
    </source>
</evidence>
<dbReference type="GO" id="GO:0008374">
    <property type="term" value="F:O-acyltransferase activity"/>
    <property type="evidence" value="ECO:0007669"/>
    <property type="project" value="TreeGrafter"/>
</dbReference>
<dbReference type="SMART" id="SM00563">
    <property type="entry name" value="PlsC"/>
    <property type="match status" value="1"/>
</dbReference>
<evidence type="ECO:0000256" key="8">
    <source>
        <dbReference type="ARBA" id="ARBA00023136"/>
    </source>
</evidence>
<evidence type="ECO:0000256" key="3">
    <source>
        <dbReference type="ARBA" id="ARBA00022679"/>
    </source>
</evidence>
<evidence type="ECO:0000256" key="1">
    <source>
        <dbReference type="ARBA" id="ARBA00004137"/>
    </source>
</evidence>
<gene>
    <name evidence="15" type="primary">LOC107411864</name>
</gene>
<evidence type="ECO:0000256" key="5">
    <source>
        <dbReference type="ARBA" id="ARBA00022792"/>
    </source>
</evidence>
<dbReference type="GO" id="GO:0006644">
    <property type="term" value="P:phospholipid metabolic process"/>
    <property type="evidence" value="ECO:0007669"/>
    <property type="project" value="InterPro"/>
</dbReference>
<keyword evidence="14" id="KW-1185">Reference proteome</keyword>
<dbReference type="Pfam" id="PF01553">
    <property type="entry name" value="Acyltransferase"/>
    <property type="match status" value="1"/>
</dbReference>
<keyword evidence="3" id="KW-0808">Transferase</keyword>
<evidence type="ECO:0000313" key="15">
    <source>
        <dbReference type="RefSeq" id="XP_015875015.2"/>
    </source>
</evidence>
<dbReference type="PRINTS" id="PR00979">
    <property type="entry name" value="TAFAZZIN"/>
</dbReference>
<comment type="similarity">
    <text evidence="2 12">Belongs to the taffazin family.</text>
</comment>
<keyword evidence="5" id="KW-0999">Mitochondrion inner membrane</keyword>
<proteinExistence type="inferred from homology"/>
<sequence length="461" mass="52390">MAAAWIDRRDLWKEKARSLQLRLRDRFRVAVDWRLRRHPIVADASFSVTFQRWLKQFRDFRRESLPSSSTFYRKRVSKEFNAEEDSTILRMLQAVAVPVLGNVCHVFMHGLNRIQIFGAEKLHEALLNRPKGKPLITVSNHVASVDDPFVISALLPPRVLLDAQNLRWTLCASDRCFKNPVTSAFFKSVKVLPVSRGDGIYQKGMDMAISKLNQGGWVHIFPEGSRSRDGGKTMGHSKRGVGRLVLDADNIPLVVPFVHTGMQDIMPIGANFPRIGKTVTVIIGDPIQFDDLLNSEGAKSLPRGKLHDAAASRIGHQLHELKVQLDKLVLQQEFELQNRPFRNTERAAEILQQVDWESFGMGSLTSSEDDKGTKEEIQIQPKLEASYQKEPSSSDWHFKVGFSDERGIASRMHGFMDPTEFMSFAARGLFMNRKSQKVSRPREVGPLKAWKQFLEAHALRQ</sequence>
<comment type="catalytic activity">
    <reaction evidence="11">
        <text>1'-[1,2-diacyl-sn-glycero-3-phospho],3'-[1-acyl-sn-glycero-3-phospho]-glycerol + a 1,2-diacyl-sn-glycero-3-phosphocholine = a cardiolipin + a 1-acyl-sn-glycero-3-phosphocholine</text>
        <dbReference type="Rhea" id="RHEA:33731"/>
        <dbReference type="ChEBI" id="CHEBI:57643"/>
        <dbReference type="ChEBI" id="CHEBI:58168"/>
        <dbReference type="ChEBI" id="CHEBI:62237"/>
        <dbReference type="ChEBI" id="CHEBI:64743"/>
    </reaction>
    <physiologicalReaction direction="left-to-right" evidence="11">
        <dbReference type="Rhea" id="RHEA:33732"/>
    </physiologicalReaction>
    <physiologicalReaction direction="right-to-left" evidence="11">
        <dbReference type="Rhea" id="RHEA:33733"/>
    </physiologicalReaction>
</comment>
<keyword evidence="9" id="KW-0012">Acyltransferase</keyword>
<dbReference type="GO" id="GO:0005743">
    <property type="term" value="C:mitochondrial inner membrane"/>
    <property type="evidence" value="ECO:0007669"/>
    <property type="project" value="UniProtKB-SubCell"/>
</dbReference>
<evidence type="ECO:0000256" key="11">
    <source>
        <dbReference type="ARBA" id="ARBA00047906"/>
    </source>
</evidence>
<keyword evidence="6" id="KW-0443">Lipid metabolism</keyword>
<evidence type="ECO:0000256" key="2">
    <source>
        <dbReference type="ARBA" id="ARBA00010524"/>
    </source>
</evidence>
<dbReference type="InParanoid" id="A0A6P3ZA48"/>
<evidence type="ECO:0000256" key="12">
    <source>
        <dbReference type="RuleBase" id="RU365062"/>
    </source>
</evidence>
<comment type="subcellular location">
    <subcellularLocation>
        <location evidence="1">Mitochondrion inner membrane</location>
        <topology evidence="1">Peripheral membrane protein</topology>
        <orientation evidence="1">Intermembrane side</orientation>
    </subcellularLocation>
    <subcellularLocation>
        <location evidence="10">Mitochondrion outer membrane</location>
        <topology evidence="10">Peripheral membrane protein</topology>
        <orientation evidence="10">Intermembrane side</orientation>
    </subcellularLocation>
</comment>
<dbReference type="GO" id="GO:0005741">
    <property type="term" value="C:mitochondrial outer membrane"/>
    <property type="evidence" value="ECO:0007669"/>
    <property type="project" value="UniProtKB-SubCell"/>
</dbReference>
<dbReference type="FunCoup" id="A0A6P3ZA48">
    <property type="interactions" value="663"/>
</dbReference>
<evidence type="ECO:0000313" key="14">
    <source>
        <dbReference type="Proteomes" id="UP001652623"/>
    </source>
</evidence>
<dbReference type="InterPro" id="IPR002123">
    <property type="entry name" value="Plipid/glycerol_acylTrfase"/>
</dbReference>
<evidence type="ECO:0000256" key="7">
    <source>
        <dbReference type="ARBA" id="ARBA00023128"/>
    </source>
</evidence>
<dbReference type="RefSeq" id="XP_015875015.2">
    <property type="nucleotide sequence ID" value="XM_016019529.4"/>
</dbReference>
<dbReference type="PANTHER" id="PTHR12497">
    <property type="entry name" value="TAZ PROTEIN TAFAZZIN"/>
    <property type="match status" value="1"/>
</dbReference>
<protein>
    <recommendedName>
        <fullName evidence="12">Tafazzin family protein</fullName>
    </recommendedName>
</protein>
<evidence type="ECO:0000256" key="10">
    <source>
        <dbReference type="ARBA" id="ARBA00024323"/>
    </source>
</evidence>
<name>A0A6P3ZA48_ZIZJJ</name>
<dbReference type="Proteomes" id="UP001652623">
    <property type="component" value="Chromosome 10"/>
</dbReference>
<dbReference type="PANTHER" id="PTHR12497:SF0">
    <property type="entry name" value="TAFAZZIN"/>
    <property type="match status" value="1"/>
</dbReference>
<dbReference type="SUPFAM" id="SSF69593">
    <property type="entry name" value="Glycerol-3-phosphate (1)-acyltransferase"/>
    <property type="match status" value="1"/>
</dbReference>
<keyword evidence="4" id="KW-1000">Mitochondrion outer membrane</keyword>
<accession>A0A6P3ZA48</accession>
<feature type="domain" description="Phospholipid/glycerol acyltransferase" evidence="13">
    <location>
        <begin position="135"/>
        <end position="262"/>
    </location>
</feature>
<dbReference type="KEGG" id="zju:107411864"/>
<dbReference type="CDD" id="cd07989">
    <property type="entry name" value="LPLAT_AGPAT-like"/>
    <property type="match status" value="1"/>
</dbReference>
<evidence type="ECO:0000259" key="13">
    <source>
        <dbReference type="SMART" id="SM00563"/>
    </source>
</evidence>